<name>A0AAW2W0G9_SESRA</name>
<dbReference type="PANTHER" id="PTHR15898">
    <property type="entry name" value="BIFUNCTIONAL APOPTOSIS REGULATOR"/>
    <property type="match status" value="1"/>
</dbReference>
<dbReference type="SMART" id="SM00291">
    <property type="entry name" value="ZnF_ZZ"/>
    <property type="match status" value="1"/>
</dbReference>
<dbReference type="AlphaFoldDB" id="A0AAW2W0G9"/>
<protein>
    <submittedName>
        <fullName evidence="7">E3 ubiquitin-protein ligase PRT1</fullName>
    </submittedName>
</protein>
<dbReference type="Pfam" id="PF00569">
    <property type="entry name" value="ZZ"/>
    <property type="match status" value="1"/>
</dbReference>
<sequence length="328" mass="36154">MGYFSPQIGAPEYQLQPEQKIIKPSNASVPCFSETDSSLNPCSVRAGETLDSMEHVHSGSVHQDIGLGNLLDSRKDNAATSAPIAEDRNSNQIHHGGTCKQASVNDVLCDSCNHMLFRPIVLNCGHGDIPKVCLEFDHFLEEQFPKEYGSRKEALQMKHTPSLSESPSTCSSEAGKESFHFSFSSGEDPLPWWNASSKVHIGVGCDACGMYPIIGDRYRCKDCVEQIGYDLCKDCYTTRSKLPGRFNQQHTSEHKFEIVKSNAMHNIMLRLLRGQLQEVSAVSDALHDTSANAIPSSDNTNEDEENVADATRPSSETEANESENQRLA</sequence>
<feature type="domain" description="ZZ-type" evidence="6">
    <location>
        <begin position="200"/>
        <end position="264"/>
    </location>
</feature>
<reference evidence="7" key="2">
    <citation type="journal article" date="2024" name="Plant">
        <title>Genomic evolution and insights into agronomic trait innovations of Sesamum species.</title>
        <authorList>
            <person name="Miao H."/>
            <person name="Wang L."/>
            <person name="Qu L."/>
            <person name="Liu H."/>
            <person name="Sun Y."/>
            <person name="Le M."/>
            <person name="Wang Q."/>
            <person name="Wei S."/>
            <person name="Zheng Y."/>
            <person name="Lin W."/>
            <person name="Duan Y."/>
            <person name="Cao H."/>
            <person name="Xiong S."/>
            <person name="Wang X."/>
            <person name="Wei L."/>
            <person name="Li C."/>
            <person name="Ma Q."/>
            <person name="Ju M."/>
            <person name="Zhao R."/>
            <person name="Li G."/>
            <person name="Mu C."/>
            <person name="Tian Q."/>
            <person name="Mei H."/>
            <person name="Zhang T."/>
            <person name="Gao T."/>
            <person name="Zhang H."/>
        </authorList>
    </citation>
    <scope>NUCLEOTIDE SEQUENCE</scope>
    <source>
        <strain evidence="7">G02</strain>
    </source>
</reference>
<evidence type="ECO:0000256" key="5">
    <source>
        <dbReference type="SAM" id="MobiDB-lite"/>
    </source>
</evidence>
<evidence type="ECO:0000256" key="2">
    <source>
        <dbReference type="ARBA" id="ARBA00022771"/>
    </source>
</evidence>
<dbReference type="EMBL" id="JACGWJ010000002">
    <property type="protein sequence ID" value="KAL0435489.1"/>
    <property type="molecule type" value="Genomic_DNA"/>
</dbReference>
<dbReference type="InterPro" id="IPR043145">
    <property type="entry name" value="Znf_ZZ_sf"/>
</dbReference>
<dbReference type="FunFam" id="3.30.60.90:FF:000014">
    <property type="entry name" value="E3 ubiquitin-protein ligase PRT1"/>
    <property type="match status" value="1"/>
</dbReference>
<evidence type="ECO:0000256" key="4">
    <source>
        <dbReference type="PROSITE-ProRule" id="PRU00228"/>
    </source>
</evidence>
<organism evidence="7">
    <name type="scientific">Sesamum radiatum</name>
    <name type="common">Black benniseed</name>
    <dbReference type="NCBI Taxonomy" id="300843"/>
    <lineage>
        <taxon>Eukaryota</taxon>
        <taxon>Viridiplantae</taxon>
        <taxon>Streptophyta</taxon>
        <taxon>Embryophyta</taxon>
        <taxon>Tracheophyta</taxon>
        <taxon>Spermatophyta</taxon>
        <taxon>Magnoliopsida</taxon>
        <taxon>eudicotyledons</taxon>
        <taxon>Gunneridae</taxon>
        <taxon>Pentapetalae</taxon>
        <taxon>asterids</taxon>
        <taxon>lamiids</taxon>
        <taxon>Lamiales</taxon>
        <taxon>Pedaliaceae</taxon>
        <taxon>Sesamum</taxon>
    </lineage>
</organism>
<reference evidence="7" key="1">
    <citation type="submission" date="2020-06" db="EMBL/GenBank/DDBJ databases">
        <authorList>
            <person name="Li T."/>
            <person name="Hu X."/>
            <person name="Zhang T."/>
            <person name="Song X."/>
            <person name="Zhang H."/>
            <person name="Dai N."/>
            <person name="Sheng W."/>
            <person name="Hou X."/>
            <person name="Wei L."/>
        </authorList>
    </citation>
    <scope>NUCLEOTIDE SEQUENCE</scope>
    <source>
        <strain evidence="7">G02</strain>
        <tissue evidence="7">Leaf</tissue>
    </source>
</reference>
<dbReference type="SUPFAM" id="SSF57850">
    <property type="entry name" value="RING/U-box"/>
    <property type="match status" value="1"/>
</dbReference>
<proteinExistence type="predicted"/>
<dbReference type="GO" id="GO:0061630">
    <property type="term" value="F:ubiquitin protein ligase activity"/>
    <property type="evidence" value="ECO:0007669"/>
    <property type="project" value="TreeGrafter"/>
</dbReference>
<dbReference type="Gene3D" id="3.30.60.90">
    <property type="match status" value="1"/>
</dbReference>
<feature type="region of interest" description="Disordered" evidence="5">
    <location>
        <begin position="290"/>
        <end position="328"/>
    </location>
</feature>
<gene>
    <name evidence="7" type="ORF">Sradi_0256800</name>
</gene>
<comment type="caution">
    <text evidence="7">The sequence shown here is derived from an EMBL/GenBank/DDBJ whole genome shotgun (WGS) entry which is preliminary data.</text>
</comment>
<evidence type="ECO:0000259" key="6">
    <source>
        <dbReference type="PROSITE" id="PS50135"/>
    </source>
</evidence>
<dbReference type="InterPro" id="IPR000433">
    <property type="entry name" value="Znf_ZZ"/>
</dbReference>
<evidence type="ECO:0000313" key="7">
    <source>
        <dbReference type="EMBL" id="KAL0435489.1"/>
    </source>
</evidence>
<dbReference type="CDD" id="cd02338">
    <property type="entry name" value="ZZ_PCMF_like"/>
    <property type="match status" value="1"/>
</dbReference>
<keyword evidence="1" id="KW-0479">Metal-binding</keyword>
<dbReference type="PANTHER" id="PTHR15898:SF13">
    <property type="entry name" value="BIFUNCTIONAL APOPTOSIS REGULATOR"/>
    <property type="match status" value="1"/>
</dbReference>
<feature type="compositionally biased region" description="Polar residues" evidence="5">
    <location>
        <begin position="290"/>
        <end position="299"/>
    </location>
</feature>
<dbReference type="GO" id="GO:0043161">
    <property type="term" value="P:proteasome-mediated ubiquitin-dependent protein catabolic process"/>
    <property type="evidence" value="ECO:0007669"/>
    <property type="project" value="TreeGrafter"/>
</dbReference>
<keyword evidence="2 4" id="KW-0863">Zinc-finger</keyword>
<dbReference type="PROSITE" id="PS01357">
    <property type="entry name" value="ZF_ZZ_1"/>
    <property type="match status" value="1"/>
</dbReference>
<dbReference type="GO" id="GO:0008270">
    <property type="term" value="F:zinc ion binding"/>
    <property type="evidence" value="ECO:0007669"/>
    <property type="project" value="UniProtKB-KW"/>
</dbReference>
<accession>A0AAW2W0G9</accession>
<evidence type="ECO:0000256" key="1">
    <source>
        <dbReference type="ARBA" id="ARBA00022723"/>
    </source>
</evidence>
<keyword evidence="3" id="KW-0862">Zinc</keyword>
<evidence type="ECO:0000256" key="3">
    <source>
        <dbReference type="ARBA" id="ARBA00022833"/>
    </source>
</evidence>
<dbReference type="PROSITE" id="PS50135">
    <property type="entry name" value="ZF_ZZ_2"/>
    <property type="match status" value="1"/>
</dbReference>